<dbReference type="InParanoid" id="F0XTC6"/>
<sequence length="162" mass="18292">MHAAPVLPSDMFSDNALAANGESTTDGQFSTTFRKAKSKKKFQKTFTKGKRRSKKEEEESTETVASPTPLDRYFSSYAPFPYNSGLSPDESYRALSKYFGWKGKRADRDEAWEGYSRAMYEETRMLFGSENDINAWHHLCRAIGVKDPPATFGVGRDKPVLP</sequence>
<reference evidence="2 3" key="1">
    <citation type="journal article" date="2011" name="Proc. Natl. Acad. Sci. U.S.A.">
        <title>Genome and transcriptome analyses of the mountain pine beetle-fungal symbiont Grosmannia clavigera, a lodgepole pine pathogen.</title>
        <authorList>
            <person name="DiGuistini S."/>
            <person name="Wang Y."/>
            <person name="Liao N.Y."/>
            <person name="Taylor G."/>
            <person name="Tanguay P."/>
            <person name="Feau N."/>
            <person name="Henrissat B."/>
            <person name="Chan S.K."/>
            <person name="Hesse-Orce U."/>
            <person name="Alamouti S.M."/>
            <person name="Tsui C.K.M."/>
            <person name="Docking R.T."/>
            <person name="Levasseur A."/>
            <person name="Haridas S."/>
            <person name="Robertson G."/>
            <person name="Birol I."/>
            <person name="Holt R.A."/>
            <person name="Marra M.A."/>
            <person name="Hamelin R.C."/>
            <person name="Hirst M."/>
            <person name="Jones S.J.M."/>
            <person name="Bohlmann J."/>
            <person name="Breuil C."/>
        </authorList>
    </citation>
    <scope>NUCLEOTIDE SEQUENCE [LARGE SCALE GENOMIC DNA]</scope>
    <source>
        <strain evidence="3">kw1407 / UAMH 11150</strain>
    </source>
</reference>
<evidence type="ECO:0000313" key="3">
    <source>
        <dbReference type="Proteomes" id="UP000007796"/>
    </source>
</evidence>
<dbReference type="GeneID" id="25979023"/>
<organism evidence="3">
    <name type="scientific">Grosmannia clavigera (strain kw1407 / UAMH 11150)</name>
    <name type="common">Blue stain fungus</name>
    <name type="synonym">Graphiocladiella clavigera</name>
    <dbReference type="NCBI Taxonomy" id="655863"/>
    <lineage>
        <taxon>Eukaryota</taxon>
        <taxon>Fungi</taxon>
        <taxon>Dikarya</taxon>
        <taxon>Ascomycota</taxon>
        <taxon>Pezizomycotina</taxon>
        <taxon>Sordariomycetes</taxon>
        <taxon>Sordariomycetidae</taxon>
        <taxon>Ophiostomatales</taxon>
        <taxon>Ophiostomataceae</taxon>
        <taxon>Leptographium</taxon>
    </lineage>
</organism>
<dbReference type="eggNOG" id="KOG1721">
    <property type="taxonomic scope" value="Eukaryota"/>
</dbReference>
<dbReference type="RefSeq" id="XP_014168737.1">
    <property type="nucleotide sequence ID" value="XM_014313262.1"/>
</dbReference>
<dbReference type="Proteomes" id="UP000007796">
    <property type="component" value="Unassembled WGS sequence"/>
</dbReference>
<dbReference type="AlphaFoldDB" id="F0XTC6"/>
<dbReference type="OrthoDB" id="6105938at2759"/>
<proteinExistence type="predicted"/>
<name>F0XTC6_GROCL</name>
<keyword evidence="3" id="KW-1185">Reference proteome</keyword>
<accession>F0XTC6</accession>
<dbReference type="HOGENOM" id="CLU_1635582_0_0_1"/>
<gene>
    <name evidence="2" type="ORF">CMQ_5675</name>
</gene>
<dbReference type="STRING" id="655863.F0XTC6"/>
<feature type="compositionally biased region" description="Basic residues" evidence="1">
    <location>
        <begin position="34"/>
        <end position="53"/>
    </location>
</feature>
<protein>
    <submittedName>
        <fullName evidence="2">Uncharacterized protein</fullName>
    </submittedName>
</protein>
<evidence type="ECO:0000313" key="2">
    <source>
        <dbReference type="EMBL" id="EFW99254.1"/>
    </source>
</evidence>
<evidence type="ECO:0000256" key="1">
    <source>
        <dbReference type="SAM" id="MobiDB-lite"/>
    </source>
</evidence>
<dbReference type="EMBL" id="GL629997">
    <property type="protein sequence ID" value="EFW99254.1"/>
    <property type="molecule type" value="Genomic_DNA"/>
</dbReference>
<feature type="region of interest" description="Disordered" evidence="1">
    <location>
        <begin position="1"/>
        <end position="72"/>
    </location>
</feature>